<dbReference type="EMBL" id="CP034248">
    <property type="protein sequence ID" value="AZK47127.1"/>
    <property type="molecule type" value="Genomic_DNA"/>
</dbReference>
<sequence length="947" mass="109629">MMKSTTEVKFLTKTCRKLSSLQQRIFILQGVIILGKLSASLNYVFKIRSSRLRKAKWNLTLTIEEAMRNEEVVALADSTALRFILEIEHQENQDPYISNIRDQIHTLKMKDNITANKKKLSTLYKQLYKASFVSSYLSVVIDNNQDYDRLNSKKGFYINGIKYRRLLATTSGAKNSTVVFVNCDIYDELMRRIDNGRNLNIPFVPARLEAYKSLVCSTSTPVPHPNGILVVNDCETSFFNNVIEIDDSVTKKFPKLRYKEHYDIKLNESDGYGLILPSLSEKWAKQLGENYIPSGFCIRNAFAKGMLFTFDFHAFAEQIAENYIVKDVWGHERDIRQVEIVLTASMLKLWDSYDHLEHYLQNCRQNNYTFSVTKVTPETLEDERNLNYQFIQSLDLSDEQIRSLITPTLDEINDILGLDPYKSILYLNGKNISTDTFHKKGNDFSKALMAEPSIIHDPFIRNKIYGMIRKRINDAKVGVIKVAGNFSTISGDPFSLCQSMFGMEVTGLLPAGSFYSKYWNDRDVSQVACFRAPMTCAENIRILRLENTPEMNYWYKYMNTVTIFNSWDTTAHALNGADKDGDAVLTTNNKVLLDSIEKLPAIVCVQKIAEKKIVTEEDTIQANKNSFGDEIGKVTNRITSMFDVRAKFPKDSKEYRTLTYRIQCGQNYQQNAIDKTKGINSKDMPKEWYDRHAADASKDREMNLRILADKKPYFFGYIYPELQKQYRSHIKAYEMNCMERFRISLSELISKEERTDNEQLFLQNYYNYMPLSVSSSVMNRLCWMVEDAFDRTRESASRTEFDYSIYKTAKPYSKRSYQQLAEVLERYQEAVKSHALSARKSRMTEDEAKSARMLFKQSFKREVYEKCSNTEDVCNILLDLCYSKNTTKQIVWDICSDQILLNLLERNGHTIIYPRLDLEGSIPFGGNLFSLETVKLKDLDDKELKPA</sequence>
<evidence type="ECO:0000313" key="3">
    <source>
        <dbReference type="Proteomes" id="UP000273145"/>
    </source>
</evidence>
<dbReference type="GO" id="GO:0003968">
    <property type="term" value="F:RNA-directed RNA polymerase activity"/>
    <property type="evidence" value="ECO:0007669"/>
    <property type="project" value="InterPro"/>
</dbReference>
<gene>
    <name evidence="2" type="ORF">EIM92_13960</name>
</gene>
<dbReference type="Pfam" id="PF05183">
    <property type="entry name" value="RdRP"/>
    <property type="match status" value="1"/>
</dbReference>
<reference evidence="2 3" key="1">
    <citation type="submission" date="2018-11" db="EMBL/GenBank/DDBJ databases">
        <title>Genome sequencing of Paenibacillus lentus DSM25539(T).</title>
        <authorList>
            <person name="Kook J.-K."/>
            <person name="Park S.-N."/>
            <person name="Lim Y.K."/>
        </authorList>
    </citation>
    <scope>NUCLEOTIDE SEQUENCE [LARGE SCALE GENOMIC DNA]</scope>
    <source>
        <strain evidence="2 3">DSM 25539</strain>
    </source>
</reference>
<protein>
    <recommendedName>
        <fullName evidence="1">RDRP core domain-containing protein</fullName>
    </recommendedName>
</protein>
<accession>A0A3Q8S564</accession>
<feature type="domain" description="RDRP core" evidence="1">
    <location>
        <begin position="153"/>
        <end position="643"/>
    </location>
</feature>
<name>A0A3Q8S564_9BACL</name>
<organism evidence="2 3">
    <name type="scientific">Paenibacillus lentus</name>
    <dbReference type="NCBI Taxonomy" id="1338368"/>
    <lineage>
        <taxon>Bacteria</taxon>
        <taxon>Bacillati</taxon>
        <taxon>Bacillota</taxon>
        <taxon>Bacilli</taxon>
        <taxon>Bacillales</taxon>
        <taxon>Paenibacillaceae</taxon>
        <taxon>Paenibacillus</taxon>
    </lineage>
</organism>
<proteinExistence type="predicted"/>
<evidence type="ECO:0000259" key="1">
    <source>
        <dbReference type="Pfam" id="PF05183"/>
    </source>
</evidence>
<dbReference type="OrthoDB" id="1891855at2"/>
<dbReference type="InterPro" id="IPR057596">
    <property type="entry name" value="RDRP_core"/>
</dbReference>
<evidence type="ECO:0000313" key="2">
    <source>
        <dbReference type="EMBL" id="AZK47127.1"/>
    </source>
</evidence>
<dbReference type="AlphaFoldDB" id="A0A3Q8S564"/>
<dbReference type="KEGG" id="plen:EIM92_13960"/>
<dbReference type="Proteomes" id="UP000273145">
    <property type="component" value="Chromosome"/>
</dbReference>
<keyword evidence="3" id="KW-1185">Reference proteome</keyword>